<evidence type="ECO:0000313" key="3">
    <source>
        <dbReference type="Proteomes" id="UP000663832"/>
    </source>
</evidence>
<organism evidence="2 3">
    <name type="scientific">Adineta steineri</name>
    <dbReference type="NCBI Taxonomy" id="433720"/>
    <lineage>
        <taxon>Eukaryota</taxon>
        <taxon>Metazoa</taxon>
        <taxon>Spiralia</taxon>
        <taxon>Gnathifera</taxon>
        <taxon>Rotifera</taxon>
        <taxon>Eurotatoria</taxon>
        <taxon>Bdelloidea</taxon>
        <taxon>Adinetida</taxon>
        <taxon>Adinetidae</taxon>
        <taxon>Adineta</taxon>
    </lineage>
</organism>
<evidence type="ECO:0000313" key="2">
    <source>
        <dbReference type="EMBL" id="CAF1188018.1"/>
    </source>
</evidence>
<dbReference type="OrthoDB" id="10010816at2759"/>
<comment type="caution">
    <text evidence="2">The sequence shown here is derived from an EMBL/GenBank/DDBJ whole genome shotgun (WGS) entry which is preliminary data.</text>
</comment>
<dbReference type="Proteomes" id="UP000663832">
    <property type="component" value="Unassembled WGS sequence"/>
</dbReference>
<dbReference type="AlphaFoldDB" id="A0A814VP14"/>
<gene>
    <name evidence="2" type="ORF">QVE165_LOCUS25077</name>
</gene>
<evidence type="ECO:0000256" key="1">
    <source>
        <dbReference type="SAM" id="SignalP"/>
    </source>
</evidence>
<feature type="chain" id="PRO_5032840477" evidence="1">
    <location>
        <begin position="21"/>
        <end position="206"/>
    </location>
</feature>
<feature type="signal peptide" evidence="1">
    <location>
        <begin position="1"/>
        <end position="20"/>
    </location>
</feature>
<dbReference type="EMBL" id="CAJNOM010000180">
    <property type="protein sequence ID" value="CAF1188018.1"/>
    <property type="molecule type" value="Genomic_DNA"/>
</dbReference>
<proteinExistence type="predicted"/>
<accession>A0A814VP14</accession>
<reference evidence="2" key="1">
    <citation type="submission" date="2021-02" db="EMBL/GenBank/DDBJ databases">
        <authorList>
            <person name="Nowell W R."/>
        </authorList>
    </citation>
    <scope>NUCLEOTIDE SEQUENCE</scope>
</reference>
<sequence>MDEFRLCLLFFLLFVAVAKCKYTNGWPKSKPFGASQTNWTGNWSGVIEAYPEGEMGAGWTKTLEIGDYPMANYSCTTLRGIMKENDTVRITKDYRLCRGRGADDLYIDQGDATLAVQWMNDVLVAPFKFNGVFAVSRLRMRGDILEEEIVITDDTPAVKNVLVSVRARSLHLIQMRRISASSIGRNLFPLHLLCYIGTFLVKFAFD</sequence>
<keyword evidence="3" id="KW-1185">Reference proteome</keyword>
<protein>
    <submittedName>
        <fullName evidence="2">Uncharacterized protein</fullName>
    </submittedName>
</protein>
<name>A0A814VP14_9BILA</name>
<keyword evidence="1" id="KW-0732">Signal</keyword>